<dbReference type="STRING" id="123214.PERMA_1031"/>
<gene>
    <name evidence="2" type="ordered locus">PERMA_1031</name>
</gene>
<evidence type="ECO:0000256" key="1">
    <source>
        <dbReference type="SAM" id="SignalP"/>
    </source>
</evidence>
<sequence length="1091" mass="116805">MRQKKRLLMAALLAVAVSTQGFAQPEALSEDELEEVSAQGLQIVENHNATFDNHGPINSQNNNLDSVQVNDGAMSGAITGYGAVLANSAVNSTANYLYDTLTPPEEVPKGKSFSNYFEQTNDQTAKNHVNYADPQGYPDDTVWKSAEAANINKESQRIGTGVQEGYELKIVDQDNNNNSVQLNESAQREASGMVLINAAASAVNAGENFFYAGTVSETSGKQMNDQSAFNFKNEAIAANGKASAYNVEKEKGNKTQIVSNGGITLSHPETQLNKNVAIVDQDNNNNSVQLNDNAQSGANYVTIKNIAKSAVNNGLNSVYVPDGFNLSKLEQTNSQKAENHVNIAKIDEKSISGDAYAYNENKQSQLIDNASIAEDFEGIAAIEDQDNNNNSVQLNNNAQREAKAVIIENAATSAVNKGINLLGTGSVTDSTINQYNEQSASNFNNTASGVIFAEAGNYEEDSAQLVINEVANIEKQDNNNNSVQINDTAQREALGVTINNVANSAENVAVNVLSGGDVLNFERVESGNFKGSLTQKNVQTGDNHHNQATSTTEDFGYEITGAYAENVNKERQVIDTSNRNKIYDEDENLITLTIADQDNNNNSVQLNNQAQYKAKAVVMSNTSMSGANSGVNIMAVGDIENSSVDQSNDQTAINFKNEATSGTESMASNYEDGATQDINNNNEFTDIISQDNNNNSVQLNNNAQRYANAFVIENVANSAKNTAINGMKTGAITGTEVEDGENIITVINQANVQTAENHLNIANGGLAEAGNENKETQVIRNFTVDDPRSLAYIEDQNNNNNSVQLNNNAQRETVTGIMENVSLSASNTALNLLSTGDVNVPIKEPNPEKYGNVTLSSITQYNKQTASNFTNEATGRVALAGNGEFTDGEFYRTGEPEAGQMIENIHGNIPAGSEQNNNNNSVQLNDNAQRDAASIIVSNIANSATNIAVNMMTTGDITNTDITQENKQEAYNHMNTATGDMYAFAGNLNKQKQYIYNCNCTAVDGEQNNNMNSVQLNDAAQANLQTLVLLNSANSAANVGVNVLHAGTVSGSSIVQKNTATAVNFSNTATGGLGANAINGEKLGMPEYLPW</sequence>
<organism evidence="2 3">
    <name type="scientific">Persephonella marina (strain DSM 14350 / EX-H1)</name>
    <dbReference type="NCBI Taxonomy" id="123214"/>
    <lineage>
        <taxon>Bacteria</taxon>
        <taxon>Pseudomonadati</taxon>
        <taxon>Aquificota</taxon>
        <taxon>Aquificia</taxon>
        <taxon>Aquificales</taxon>
        <taxon>Hydrogenothermaceae</taxon>
        <taxon>Persephonella</taxon>
    </lineage>
</organism>
<dbReference type="OrthoDB" id="10792at2"/>
<keyword evidence="3" id="KW-1185">Reference proteome</keyword>
<dbReference type="Proteomes" id="UP000001366">
    <property type="component" value="Chromosome"/>
</dbReference>
<evidence type="ECO:0000313" key="3">
    <source>
        <dbReference type="Proteomes" id="UP000001366"/>
    </source>
</evidence>
<protein>
    <submittedName>
        <fullName evidence="2">Uncharacterized protein</fullName>
    </submittedName>
</protein>
<dbReference type="AlphaFoldDB" id="C0QQ71"/>
<dbReference type="KEGG" id="pmx:PERMA_1031"/>
<keyword evidence="1" id="KW-0732">Signal</keyword>
<feature type="signal peptide" evidence="1">
    <location>
        <begin position="1"/>
        <end position="23"/>
    </location>
</feature>
<name>C0QQ71_PERMH</name>
<proteinExistence type="predicted"/>
<feature type="chain" id="PRO_5002902287" evidence="1">
    <location>
        <begin position="24"/>
        <end position="1091"/>
    </location>
</feature>
<dbReference type="HOGENOM" id="CLU_284526_0_0_0"/>
<dbReference type="PaxDb" id="123214-PERMA_1031"/>
<dbReference type="RefSeq" id="WP_012676706.1">
    <property type="nucleotide sequence ID" value="NC_012440.1"/>
</dbReference>
<reference evidence="2 3" key="1">
    <citation type="journal article" date="2009" name="J. Bacteriol.">
        <title>Complete and draft genome sequences of six members of the Aquificales.</title>
        <authorList>
            <person name="Reysenbach A.L."/>
            <person name="Hamamura N."/>
            <person name="Podar M."/>
            <person name="Griffiths E."/>
            <person name="Ferreira S."/>
            <person name="Hochstein R."/>
            <person name="Heidelberg J."/>
            <person name="Johnson J."/>
            <person name="Mead D."/>
            <person name="Pohorille A."/>
            <person name="Sarmiento M."/>
            <person name="Schweighofer K."/>
            <person name="Seshadri R."/>
            <person name="Voytek M.A."/>
        </authorList>
    </citation>
    <scope>NUCLEOTIDE SEQUENCE [LARGE SCALE GENOMIC DNA]</scope>
    <source>
        <strain evidence="3">DSM 14350 / EX-H1</strain>
    </source>
</reference>
<accession>C0QQ71</accession>
<dbReference type="EMBL" id="CP001230">
    <property type="protein sequence ID" value="ACO04468.1"/>
    <property type="molecule type" value="Genomic_DNA"/>
</dbReference>
<evidence type="ECO:0000313" key="2">
    <source>
        <dbReference type="EMBL" id="ACO04468.1"/>
    </source>
</evidence>